<evidence type="ECO:0000313" key="4">
    <source>
        <dbReference type="EMBL" id="KAK5083737.1"/>
    </source>
</evidence>
<comment type="caution">
    <text evidence="4">The sequence shown here is derived from an EMBL/GenBank/DDBJ whole genome shotgun (WGS) entry which is preliminary data.</text>
</comment>
<dbReference type="SUPFAM" id="SSF56601">
    <property type="entry name" value="beta-lactamase/transpeptidase-like"/>
    <property type="match status" value="1"/>
</dbReference>
<dbReference type="PANTHER" id="PTHR22935">
    <property type="entry name" value="PENICILLIN-BINDING PROTEIN"/>
    <property type="match status" value="1"/>
</dbReference>
<keyword evidence="5" id="KW-1185">Reference proteome</keyword>
<feature type="chain" id="PRO_5042858023" description="Beta-lactamase-related domain-containing protein" evidence="1">
    <location>
        <begin position="17"/>
        <end position="555"/>
    </location>
</feature>
<proteinExistence type="predicted"/>
<sequence>MYKFAVTLSLLTHLLATLCLPTQECPILGPVLPSEFDIAQTDAFLNATELFPRQLELLFSSGVLNRTSSSFSVDVFSSVTNTSIYSYNHDATDLHEALTTGELTDNTLFRIGSVSKLFTVYALIAAAGIEIFNDPVTKHLPELAGNIGRAAVESIIWEDVTVGALASHQAGVGGFILETAACTELGTCNVSDFLAQMRDNKRPTTSAFETPIYADSGFGILARVLERLTRLEYGQAIHNTLSVPLGLNTISTFKPEGDAVDGLIVPGSLAESSWGFDNQITAGSGGIYANGADLRTIGLSILHSQLLPPAATRRWMKPLGSVAALSESVGAPWEINRLALPVTSNSTRTRISDLYTKAGGQAGYGSIFALSPDHNIGFTINVAGATAGRDRWVLRDLVGETFVVAAEHAAAEYAAQNYVGTFVDDSIDGTNLTVTVDDDKPGLGLASMFWNSTEVRTALVSLQPLPIPAENVTVRLYPTGLQDGTRRVFRAVVEYYPIEPRAAIEGGQGLFNNGCAAWLSAAFYPDSDSLILDIVDGQLESVTSVLFNSTMRRVA</sequence>
<name>A0AAN7SX02_9EURO</name>
<dbReference type="EMBL" id="JAVRRJ010000006">
    <property type="protein sequence ID" value="KAK5083737.1"/>
    <property type="molecule type" value="Genomic_DNA"/>
</dbReference>
<feature type="signal peptide" evidence="1">
    <location>
        <begin position="1"/>
        <end position="16"/>
    </location>
</feature>
<dbReference type="AlphaFoldDB" id="A0AAN7SX02"/>
<dbReference type="PANTHER" id="PTHR22935:SF97">
    <property type="entry name" value="BETA-LACTAMASE-RELATED DOMAIN-CONTAINING PROTEIN"/>
    <property type="match status" value="1"/>
</dbReference>
<evidence type="ECO:0000259" key="2">
    <source>
        <dbReference type="Pfam" id="PF00144"/>
    </source>
</evidence>
<feature type="domain" description="Beta-lactamase-related" evidence="2">
    <location>
        <begin position="102"/>
        <end position="387"/>
    </location>
</feature>
<protein>
    <recommendedName>
        <fullName evidence="6">Beta-lactamase-related domain-containing protein</fullName>
    </recommendedName>
</protein>
<dbReference type="InterPro" id="IPR058664">
    <property type="entry name" value="ARB_00930-like_C"/>
</dbReference>
<evidence type="ECO:0000256" key="1">
    <source>
        <dbReference type="SAM" id="SignalP"/>
    </source>
</evidence>
<dbReference type="Proteomes" id="UP001309876">
    <property type="component" value="Unassembled WGS sequence"/>
</dbReference>
<gene>
    <name evidence="4" type="ORF">LTR05_006242</name>
</gene>
<reference evidence="4 5" key="1">
    <citation type="submission" date="2023-08" db="EMBL/GenBank/DDBJ databases">
        <title>Black Yeasts Isolated from many extreme environments.</title>
        <authorList>
            <person name="Coleine C."/>
            <person name="Stajich J.E."/>
            <person name="Selbmann L."/>
        </authorList>
    </citation>
    <scope>NUCLEOTIDE SEQUENCE [LARGE SCALE GENOMIC DNA]</scope>
    <source>
        <strain evidence="4 5">CCFEE 5910</strain>
    </source>
</reference>
<dbReference type="InterPro" id="IPR051478">
    <property type="entry name" value="Beta-lactamase-like_AB/R"/>
</dbReference>
<dbReference type="Gene3D" id="3.40.710.10">
    <property type="entry name" value="DD-peptidase/beta-lactamase superfamily"/>
    <property type="match status" value="1"/>
</dbReference>
<evidence type="ECO:0000313" key="5">
    <source>
        <dbReference type="Proteomes" id="UP001309876"/>
    </source>
</evidence>
<keyword evidence="1" id="KW-0732">Signal</keyword>
<evidence type="ECO:0000259" key="3">
    <source>
        <dbReference type="Pfam" id="PF26335"/>
    </source>
</evidence>
<organism evidence="4 5">
    <name type="scientific">Lithohypha guttulata</name>
    <dbReference type="NCBI Taxonomy" id="1690604"/>
    <lineage>
        <taxon>Eukaryota</taxon>
        <taxon>Fungi</taxon>
        <taxon>Dikarya</taxon>
        <taxon>Ascomycota</taxon>
        <taxon>Pezizomycotina</taxon>
        <taxon>Eurotiomycetes</taxon>
        <taxon>Chaetothyriomycetidae</taxon>
        <taxon>Chaetothyriales</taxon>
        <taxon>Trichomeriaceae</taxon>
        <taxon>Lithohypha</taxon>
    </lineage>
</organism>
<dbReference type="InterPro" id="IPR001466">
    <property type="entry name" value="Beta-lactam-related"/>
</dbReference>
<feature type="domain" description="Beta-lactamase-like ARB-00930-like C-terminal" evidence="3">
    <location>
        <begin position="410"/>
        <end position="554"/>
    </location>
</feature>
<dbReference type="InterPro" id="IPR012338">
    <property type="entry name" value="Beta-lactam/transpept-like"/>
</dbReference>
<evidence type="ECO:0008006" key="6">
    <source>
        <dbReference type="Google" id="ProtNLM"/>
    </source>
</evidence>
<dbReference type="Pfam" id="PF26335">
    <property type="entry name" value="ARB_00930_C"/>
    <property type="match status" value="1"/>
</dbReference>
<accession>A0AAN7SX02</accession>
<dbReference type="Pfam" id="PF00144">
    <property type="entry name" value="Beta-lactamase"/>
    <property type="match status" value="1"/>
</dbReference>